<protein>
    <submittedName>
        <fullName evidence="2">Uncharacterized protein</fullName>
    </submittedName>
</protein>
<dbReference type="RefSeq" id="XP_009846980.1">
    <property type="nucleotide sequence ID" value="XM_009848678.1"/>
</dbReference>
<accession>W4F9N2</accession>
<dbReference type="AlphaFoldDB" id="W4F9N2"/>
<feature type="transmembrane region" description="Helical" evidence="1">
    <location>
        <begin position="20"/>
        <end position="43"/>
    </location>
</feature>
<reference evidence="2" key="1">
    <citation type="submission" date="2013-12" db="EMBL/GenBank/DDBJ databases">
        <title>The Genome Sequence of Aphanomyces astaci APO3.</title>
        <authorList>
            <consortium name="The Broad Institute Genomics Platform"/>
            <person name="Russ C."/>
            <person name="Tyler B."/>
            <person name="van West P."/>
            <person name="Dieguez-Uribeondo J."/>
            <person name="Young S.K."/>
            <person name="Zeng Q."/>
            <person name="Gargeya S."/>
            <person name="Fitzgerald M."/>
            <person name="Abouelleil A."/>
            <person name="Alvarado L."/>
            <person name="Chapman S.B."/>
            <person name="Gainer-Dewar J."/>
            <person name="Goldberg J."/>
            <person name="Griggs A."/>
            <person name="Gujja S."/>
            <person name="Hansen M."/>
            <person name="Howarth C."/>
            <person name="Imamovic A."/>
            <person name="Ireland A."/>
            <person name="Larimer J."/>
            <person name="McCowan C."/>
            <person name="Murphy C."/>
            <person name="Pearson M."/>
            <person name="Poon T.W."/>
            <person name="Priest M."/>
            <person name="Roberts A."/>
            <person name="Saif S."/>
            <person name="Shea T."/>
            <person name="Sykes S."/>
            <person name="Wortman J."/>
            <person name="Nusbaum C."/>
            <person name="Birren B."/>
        </authorList>
    </citation>
    <scope>NUCLEOTIDE SEQUENCE [LARGE SCALE GENOMIC DNA]</scope>
    <source>
        <strain evidence="2">APO3</strain>
    </source>
</reference>
<feature type="transmembrane region" description="Helical" evidence="1">
    <location>
        <begin position="63"/>
        <end position="84"/>
    </location>
</feature>
<keyword evidence="1" id="KW-1133">Transmembrane helix</keyword>
<dbReference type="VEuPathDB" id="FungiDB:H257_19539"/>
<dbReference type="EMBL" id="KI913874">
    <property type="protein sequence ID" value="ETV63536.1"/>
    <property type="molecule type" value="Genomic_DNA"/>
</dbReference>
<evidence type="ECO:0000256" key="1">
    <source>
        <dbReference type="SAM" id="Phobius"/>
    </source>
</evidence>
<sequence>MVCLVVAGAITLNASTRIRYFLWGAAAVLCVADAFTYVVRVRSGHAFTEPWKVFMLGSTTPRAVYSALLAVAAITHGFVVAKLASAGQQPLYLMGCTSAMGAYDFAISRVPPSS</sequence>
<keyword evidence="1" id="KW-0812">Transmembrane</keyword>
<gene>
    <name evidence="2" type="ORF">H257_19539</name>
</gene>
<proteinExistence type="predicted"/>
<dbReference type="OrthoDB" id="10610403at2759"/>
<keyword evidence="1" id="KW-0472">Membrane</keyword>
<dbReference type="GeneID" id="20821535"/>
<name>W4F9N2_APHAT</name>
<evidence type="ECO:0000313" key="2">
    <source>
        <dbReference type="EMBL" id="ETV63536.1"/>
    </source>
</evidence>
<organism evidence="2">
    <name type="scientific">Aphanomyces astaci</name>
    <name type="common">Crayfish plague agent</name>
    <dbReference type="NCBI Taxonomy" id="112090"/>
    <lineage>
        <taxon>Eukaryota</taxon>
        <taxon>Sar</taxon>
        <taxon>Stramenopiles</taxon>
        <taxon>Oomycota</taxon>
        <taxon>Saprolegniomycetes</taxon>
        <taxon>Saprolegniales</taxon>
        <taxon>Verrucalvaceae</taxon>
        <taxon>Aphanomyces</taxon>
    </lineage>
</organism>